<keyword evidence="4 8" id="KW-0812">Transmembrane</keyword>
<evidence type="ECO:0000256" key="8">
    <source>
        <dbReference type="SAM" id="Phobius"/>
    </source>
</evidence>
<evidence type="ECO:0000256" key="3">
    <source>
        <dbReference type="ARBA" id="ARBA00022475"/>
    </source>
</evidence>
<reference evidence="9" key="1">
    <citation type="submission" date="2022-01" db="EMBL/GenBank/DDBJ databases">
        <title>Collection of gut derived symbiotic bacterial strains cultured from healthy donors.</title>
        <authorList>
            <person name="Lin H."/>
            <person name="Kohout C."/>
            <person name="Waligurski E."/>
            <person name="Pamer E.G."/>
        </authorList>
    </citation>
    <scope>NUCLEOTIDE SEQUENCE</scope>
    <source>
        <strain evidence="9">DFI.7.46</strain>
    </source>
</reference>
<dbReference type="PANTHER" id="PTHR32024:SF1">
    <property type="entry name" value="KTR SYSTEM POTASSIUM UPTAKE PROTEIN B"/>
    <property type="match status" value="1"/>
</dbReference>
<keyword evidence="5 8" id="KW-1133">Transmembrane helix</keyword>
<evidence type="ECO:0000256" key="7">
    <source>
        <dbReference type="ARBA" id="ARBA00023136"/>
    </source>
</evidence>
<keyword evidence="3" id="KW-1003">Cell membrane</keyword>
<keyword evidence="2" id="KW-0813">Transport</keyword>
<dbReference type="GO" id="GO:0030001">
    <property type="term" value="P:metal ion transport"/>
    <property type="evidence" value="ECO:0007669"/>
    <property type="project" value="UniProtKB-ARBA"/>
</dbReference>
<evidence type="ECO:0000256" key="1">
    <source>
        <dbReference type="ARBA" id="ARBA00004651"/>
    </source>
</evidence>
<evidence type="ECO:0008006" key="11">
    <source>
        <dbReference type="Google" id="ProtNLM"/>
    </source>
</evidence>
<feature type="transmembrane region" description="Helical" evidence="8">
    <location>
        <begin position="82"/>
        <end position="107"/>
    </location>
</feature>
<evidence type="ECO:0000256" key="6">
    <source>
        <dbReference type="ARBA" id="ARBA00023065"/>
    </source>
</evidence>
<evidence type="ECO:0000256" key="2">
    <source>
        <dbReference type="ARBA" id="ARBA00022448"/>
    </source>
</evidence>
<dbReference type="PANTHER" id="PTHR32024">
    <property type="entry name" value="TRK SYSTEM POTASSIUM UPTAKE PROTEIN TRKG-RELATED"/>
    <property type="match status" value="1"/>
</dbReference>
<evidence type="ECO:0000256" key="4">
    <source>
        <dbReference type="ARBA" id="ARBA00022692"/>
    </source>
</evidence>
<feature type="transmembrane region" description="Helical" evidence="8">
    <location>
        <begin position="237"/>
        <end position="256"/>
    </location>
</feature>
<dbReference type="Pfam" id="PF02386">
    <property type="entry name" value="TrkH"/>
    <property type="match status" value="1"/>
</dbReference>
<feature type="transmembrane region" description="Helical" evidence="8">
    <location>
        <begin position="165"/>
        <end position="185"/>
    </location>
</feature>
<accession>A0AAJ1BE51</accession>
<dbReference type="GO" id="GO:0005886">
    <property type="term" value="C:plasma membrane"/>
    <property type="evidence" value="ECO:0007669"/>
    <property type="project" value="UniProtKB-SubCell"/>
</dbReference>
<evidence type="ECO:0000256" key="5">
    <source>
        <dbReference type="ARBA" id="ARBA00022989"/>
    </source>
</evidence>
<organism evidence="9 10">
    <name type="scientific">Varibaculum cambriense</name>
    <dbReference type="NCBI Taxonomy" id="184870"/>
    <lineage>
        <taxon>Bacteria</taxon>
        <taxon>Bacillati</taxon>
        <taxon>Actinomycetota</taxon>
        <taxon>Actinomycetes</taxon>
        <taxon>Actinomycetales</taxon>
        <taxon>Actinomycetaceae</taxon>
        <taxon>Varibaculum</taxon>
    </lineage>
</organism>
<comment type="caution">
    <text evidence="9">The sequence shown here is derived from an EMBL/GenBank/DDBJ whole genome shotgun (WGS) entry which is preliminary data.</text>
</comment>
<feature type="transmembrane region" description="Helical" evidence="8">
    <location>
        <begin position="197"/>
        <end position="217"/>
    </location>
</feature>
<dbReference type="Proteomes" id="UP001200537">
    <property type="component" value="Unassembled WGS sequence"/>
</dbReference>
<protein>
    <recommendedName>
        <fullName evidence="11">ATPase</fullName>
    </recommendedName>
</protein>
<feature type="transmembrane region" description="Helical" evidence="8">
    <location>
        <begin position="132"/>
        <end position="153"/>
    </location>
</feature>
<sequence>MLRMIQFVSKTQRHYFNYAAVILSGFLIALLIGTCLLMLPLSTVHVGGLPLLPALFTATSALCVTGLTIVDTATYWTDFGKVVILLLIQVGGFGVMSFAAVLAQAVIRRESHSAKLASAAERRSVTGRLGVLLRRVLGTSLLVELLTAIPLTIRFLSLGYSLPRALWHGVFHAVSAFNNAGFALYSDNMSSFVGDWGVCLPLIIAIIIGGLGFPVLFQLRTSLFKPYRWSLHTRMMIAGTGGLLVFSSLLITAFEWHNPKTLGKLPTADAILAGIFQAVQTRTTGFNSIDIGQMHESTLFAMDTFMFIGAGPAGTAGGIKITTMFALLAIVAAVIRGRNQAVVFGKSISSEVVHQAVAVVVLGFILVVTSTISIMFLTHFNLSQTLFEVFSAFGTVGLSTGITPLLNDPSQLILIALMIIGRLGPITVATALAFAPSASKISFPTERPIIG</sequence>
<gene>
    <name evidence="9" type="ORF">L0M99_07740</name>
</gene>
<feature type="transmembrane region" description="Helical" evidence="8">
    <location>
        <begin position="389"/>
        <end position="406"/>
    </location>
</feature>
<proteinExistence type="predicted"/>
<dbReference type="AlphaFoldDB" id="A0AAJ1BE51"/>
<feature type="transmembrane region" description="Helical" evidence="8">
    <location>
        <begin position="304"/>
        <end position="335"/>
    </location>
</feature>
<name>A0AAJ1BE51_9ACTO</name>
<dbReference type="InterPro" id="IPR003445">
    <property type="entry name" value="Cat_transpt"/>
</dbReference>
<comment type="subcellular location">
    <subcellularLocation>
        <location evidence="1">Cell membrane</location>
        <topology evidence="1">Multi-pass membrane protein</topology>
    </subcellularLocation>
</comment>
<keyword evidence="6" id="KW-0406">Ion transport</keyword>
<feature type="transmembrane region" description="Helical" evidence="8">
    <location>
        <begin position="15"/>
        <end position="39"/>
    </location>
</feature>
<dbReference type="RefSeq" id="WP_024058979.1">
    <property type="nucleotide sequence ID" value="NZ_JAGZVZ010000012.1"/>
</dbReference>
<feature type="transmembrane region" description="Helical" evidence="8">
    <location>
        <begin position="51"/>
        <end position="70"/>
    </location>
</feature>
<keyword evidence="7 8" id="KW-0472">Membrane</keyword>
<evidence type="ECO:0000313" key="10">
    <source>
        <dbReference type="Proteomes" id="UP001200537"/>
    </source>
</evidence>
<feature type="transmembrane region" description="Helical" evidence="8">
    <location>
        <begin position="355"/>
        <end position="377"/>
    </location>
</feature>
<evidence type="ECO:0000313" key="9">
    <source>
        <dbReference type="EMBL" id="MCG4618380.1"/>
    </source>
</evidence>
<dbReference type="EMBL" id="JAKNHJ010000015">
    <property type="protein sequence ID" value="MCG4618380.1"/>
    <property type="molecule type" value="Genomic_DNA"/>
</dbReference>
<feature type="transmembrane region" description="Helical" evidence="8">
    <location>
        <begin position="412"/>
        <end position="435"/>
    </location>
</feature>
<dbReference type="GO" id="GO:0008324">
    <property type="term" value="F:monoatomic cation transmembrane transporter activity"/>
    <property type="evidence" value="ECO:0007669"/>
    <property type="project" value="InterPro"/>
</dbReference>